<name>A0A258DB41_CAUVI</name>
<organism evidence="1 2">
    <name type="scientific">Caulobacter vibrioides</name>
    <name type="common">Caulobacter crescentus</name>
    <dbReference type="NCBI Taxonomy" id="155892"/>
    <lineage>
        <taxon>Bacteria</taxon>
        <taxon>Pseudomonadati</taxon>
        <taxon>Pseudomonadota</taxon>
        <taxon>Alphaproteobacteria</taxon>
        <taxon>Caulobacterales</taxon>
        <taxon>Caulobacteraceae</taxon>
        <taxon>Caulobacter</taxon>
    </lineage>
</organism>
<accession>A0A258DB41</accession>
<evidence type="ECO:0000313" key="2">
    <source>
        <dbReference type="Proteomes" id="UP000215616"/>
    </source>
</evidence>
<dbReference type="SUPFAM" id="SSF53187">
    <property type="entry name" value="Zn-dependent exopeptidases"/>
    <property type="match status" value="1"/>
</dbReference>
<proteinExistence type="predicted"/>
<evidence type="ECO:0000313" key="1">
    <source>
        <dbReference type="EMBL" id="OYX04826.1"/>
    </source>
</evidence>
<evidence type="ECO:0008006" key="3">
    <source>
        <dbReference type="Google" id="ProtNLM"/>
    </source>
</evidence>
<protein>
    <recommendedName>
        <fullName evidence="3">Peptidase M20</fullName>
    </recommendedName>
</protein>
<dbReference type="AlphaFoldDB" id="A0A258DB41"/>
<comment type="caution">
    <text evidence="1">The sequence shown here is derived from an EMBL/GenBank/DDBJ whole genome shotgun (WGS) entry which is preliminary data.</text>
</comment>
<dbReference type="EMBL" id="NCDQ01000058">
    <property type="protein sequence ID" value="OYX04826.1"/>
    <property type="molecule type" value="Genomic_DNA"/>
</dbReference>
<dbReference type="Proteomes" id="UP000215616">
    <property type="component" value="Unassembled WGS sequence"/>
</dbReference>
<gene>
    <name evidence="1" type="ORF">B7Z12_05400</name>
</gene>
<sequence length="135" mass="14392">MKTIRFFGFWICLALGLVLGAVSQRPPAPVPVSAPETHFSADRAMADVAAIAQRPHPTGSVEIAKVRDHLLSRINALRLEVSVRPGEGFSQHGQEGRALSAAAVQNLVGVLPGQDRTLPAILIMSHYDSVHNSPG</sequence>
<feature type="non-terminal residue" evidence="1">
    <location>
        <position position="135"/>
    </location>
</feature>
<dbReference type="Gene3D" id="3.40.630.10">
    <property type="entry name" value="Zn peptidases"/>
    <property type="match status" value="1"/>
</dbReference>
<reference evidence="1 2" key="1">
    <citation type="submission" date="2017-03" db="EMBL/GenBank/DDBJ databases">
        <title>Lifting the veil on microbial sulfur biogeochemistry in mining wastewaters.</title>
        <authorList>
            <person name="Kantor R.S."/>
            <person name="Colenbrander Nelson T."/>
            <person name="Marshall S."/>
            <person name="Bennett D."/>
            <person name="Apte S."/>
            <person name="Camacho D."/>
            <person name="Thomas B.C."/>
            <person name="Warren L.A."/>
            <person name="Banfield J.F."/>
        </authorList>
    </citation>
    <scope>NUCLEOTIDE SEQUENCE [LARGE SCALE GENOMIC DNA]</scope>
    <source>
        <strain evidence="1">32-67-7</strain>
    </source>
</reference>